<dbReference type="InterPro" id="IPR036394">
    <property type="entry name" value="Ribosomal_uL22_sf"/>
</dbReference>
<dbReference type="InterPro" id="IPR005727">
    <property type="entry name" value="Ribosomal_uL22_bac/chlpt-type"/>
</dbReference>
<dbReference type="RefSeq" id="WP_119085827.1">
    <property type="nucleotide sequence ID" value="NZ_QXIT01000082.1"/>
</dbReference>
<comment type="similarity">
    <text evidence="1 7 8">Belongs to the universal ribosomal protein uL22 family.</text>
</comment>
<comment type="subunit">
    <text evidence="7 9">Part of the 50S ribosomal subunit.</text>
</comment>
<evidence type="ECO:0000313" key="11">
    <source>
        <dbReference type="EMBL" id="RIE08243.1"/>
    </source>
</evidence>
<dbReference type="GO" id="GO:0022625">
    <property type="term" value="C:cytosolic large ribosomal subunit"/>
    <property type="evidence" value="ECO:0007669"/>
    <property type="project" value="TreeGrafter"/>
</dbReference>
<dbReference type="GO" id="GO:0003735">
    <property type="term" value="F:structural constituent of ribosome"/>
    <property type="evidence" value="ECO:0007669"/>
    <property type="project" value="InterPro"/>
</dbReference>
<accession>A0A398D099</accession>
<dbReference type="SUPFAM" id="SSF54843">
    <property type="entry name" value="Ribosomal protein L22"/>
    <property type="match status" value="1"/>
</dbReference>
<evidence type="ECO:0000256" key="10">
    <source>
        <dbReference type="RuleBase" id="RU004008"/>
    </source>
</evidence>
<keyword evidence="2 7" id="KW-0699">rRNA-binding</keyword>
<comment type="function">
    <text evidence="7 10">This protein binds specifically to 23S rRNA; its binding is stimulated by other ribosomal proteins, e.g., L4, L17, and L20. It is important during the early stages of 50S assembly. It makes multiple contacts with different domains of the 23S rRNA in the assembled 50S subunit and ribosome.</text>
</comment>
<evidence type="ECO:0000256" key="6">
    <source>
        <dbReference type="ARBA" id="ARBA00035207"/>
    </source>
</evidence>
<dbReference type="Proteomes" id="UP000266489">
    <property type="component" value="Unassembled WGS sequence"/>
</dbReference>
<evidence type="ECO:0000256" key="2">
    <source>
        <dbReference type="ARBA" id="ARBA00022730"/>
    </source>
</evidence>
<evidence type="ECO:0000313" key="13">
    <source>
        <dbReference type="Proteomes" id="UP000266260"/>
    </source>
</evidence>
<gene>
    <name evidence="7" type="primary">rplV</name>
    <name evidence="12" type="ORF">SMC5_05340</name>
    <name evidence="11" type="ORF">SMC6_04605</name>
</gene>
<protein>
    <recommendedName>
        <fullName evidence="6 7">Large ribosomal subunit protein uL22</fullName>
    </recommendedName>
</protein>
<dbReference type="CDD" id="cd00336">
    <property type="entry name" value="Ribosomal_L22"/>
    <property type="match status" value="1"/>
</dbReference>
<dbReference type="Gene3D" id="3.90.470.10">
    <property type="entry name" value="Ribosomal protein L22/L17"/>
    <property type="match status" value="1"/>
</dbReference>
<evidence type="ECO:0000256" key="7">
    <source>
        <dbReference type="HAMAP-Rule" id="MF_01331"/>
    </source>
</evidence>
<reference evidence="13 14" key="1">
    <citation type="submission" date="2018-09" db="EMBL/GenBank/DDBJ databases">
        <title>Discovery and Ecogenomic Context for Candidatus Cryosericales, a Global Caldiserica Order Active in Thawing Permafrost.</title>
        <authorList>
            <person name="Martinez M.A."/>
            <person name="Woodcroft B.J."/>
            <person name="Ignacio Espinoza J.C."/>
            <person name="Zayed A."/>
            <person name="Singleton C.M."/>
            <person name="Boyd J."/>
            <person name="Li Y.-F."/>
            <person name="Purvine S."/>
            <person name="Maughan H."/>
            <person name="Hodgkins S.B."/>
            <person name="Anderson D."/>
            <person name="Sederholm M."/>
            <person name="Temperton B."/>
            <person name="Saleska S.R."/>
            <person name="Tyson G.W."/>
            <person name="Rich V.I."/>
        </authorList>
    </citation>
    <scope>NUCLEOTIDE SEQUENCE [LARGE SCALE GENOMIC DNA]</scope>
    <source>
        <strain evidence="12 14">SMC5</strain>
        <strain evidence="11 13">SMC6</strain>
    </source>
</reference>
<dbReference type="InterPro" id="IPR001063">
    <property type="entry name" value="Ribosomal_uL22"/>
</dbReference>
<dbReference type="NCBIfam" id="TIGR01044">
    <property type="entry name" value="rplV_bact"/>
    <property type="match status" value="1"/>
</dbReference>
<organism evidence="11 13">
    <name type="scientific">Candidatus Cryosericum odellii</name>
    <dbReference type="NCBI Taxonomy" id="2290917"/>
    <lineage>
        <taxon>Bacteria</taxon>
        <taxon>Pseudomonadati</taxon>
        <taxon>Caldisericota/Cryosericota group</taxon>
        <taxon>Candidatus Cryosericota</taxon>
        <taxon>Candidatus Cryosericia</taxon>
        <taxon>Candidatus Cryosericales</taxon>
        <taxon>Candidatus Cryosericaceae</taxon>
        <taxon>Candidatus Cryosericum</taxon>
    </lineage>
</organism>
<evidence type="ECO:0000256" key="9">
    <source>
        <dbReference type="RuleBase" id="RU004006"/>
    </source>
</evidence>
<dbReference type="Pfam" id="PF00237">
    <property type="entry name" value="Ribosomal_L22"/>
    <property type="match status" value="1"/>
</dbReference>
<dbReference type="GO" id="GO:0019843">
    <property type="term" value="F:rRNA binding"/>
    <property type="evidence" value="ECO:0007669"/>
    <property type="project" value="UniProtKB-UniRule"/>
</dbReference>
<sequence>MEAFAKLEHIRLSPFKTRLVADLIRGKNIDQAVAILDSLPNRPAVTIKKVMLSAAANAENNFKMNRDTLYVSKILIDGQGGVKRVSPRGMGRADIIRKPLSRIYICVAEKEEA</sequence>
<keyword evidence="5 7" id="KW-0687">Ribonucleoprotein</keyword>
<comment type="function">
    <text evidence="7">The globular domain of the protein is located near the polypeptide exit tunnel on the outside of the subunit, while an extended beta-hairpin is found that lines the wall of the exit tunnel in the center of the 70S ribosome.</text>
</comment>
<evidence type="ECO:0000256" key="3">
    <source>
        <dbReference type="ARBA" id="ARBA00022884"/>
    </source>
</evidence>
<evidence type="ECO:0000256" key="1">
    <source>
        <dbReference type="ARBA" id="ARBA00009451"/>
    </source>
</evidence>
<evidence type="ECO:0000256" key="8">
    <source>
        <dbReference type="RuleBase" id="RU004005"/>
    </source>
</evidence>
<evidence type="ECO:0000313" key="14">
    <source>
        <dbReference type="Proteomes" id="UP000266489"/>
    </source>
</evidence>
<dbReference type="InterPro" id="IPR047867">
    <property type="entry name" value="Ribosomal_uL22_bac/org-type"/>
</dbReference>
<keyword evidence="3 7" id="KW-0694">RNA-binding</keyword>
<evidence type="ECO:0000313" key="12">
    <source>
        <dbReference type="EMBL" id="RIE11037.1"/>
    </source>
</evidence>
<accession>A0A398DFN9</accession>
<name>A0A398D099_9BACT</name>
<dbReference type="PANTHER" id="PTHR13501">
    <property type="entry name" value="CHLOROPLAST 50S RIBOSOMAL PROTEIN L22-RELATED"/>
    <property type="match status" value="1"/>
</dbReference>
<dbReference type="GO" id="GO:0006412">
    <property type="term" value="P:translation"/>
    <property type="evidence" value="ECO:0007669"/>
    <property type="project" value="UniProtKB-UniRule"/>
</dbReference>
<dbReference type="EMBL" id="QXIU01000125">
    <property type="protein sequence ID" value="RIE11037.1"/>
    <property type="molecule type" value="Genomic_DNA"/>
</dbReference>
<dbReference type="OrthoDB" id="9805969at2"/>
<dbReference type="AlphaFoldDB" id="A0A398D099"/>
<dbReference type="Proteomes" id="UP000266260">
    <property type="component" value="Unassembled WGS sequence"/>
</dbReference>
<evidence type="ECO:0000256" key="4">
    <source>
        <dbReference type="ARBA" id="ARBA00022980"/>
    </source>
</evidence>
<evidence type="ECO:0000256" key="5">
    <source>
        <dbReference type="ARBA" id="ARBA00023274"/>
    </source>
</evidence>
<dbReference type="EMBL" id="QXIT01000082">
    <property type="protein sequence ID" value="RIE08243.1"/>
    <property type="molecule type" value="Genomic_DNA"/>
</dbReference>
<keyword evidence="4 7" id="KW-0689">Ribosomal protein</keyword>
<dbReference type="PANTHER" id="PTHR13501:SF8">
    <property type="entry name" value="LARGE RIBOSOMAL SUBUNIT PROTEIN UL22M"/>
    <property type="match status" value="1"/>
</dbReference>
<comment type="caution">
    <text evidence="11">The sequence shown here is derived from an EMBL/GenBank/DDBJ whole genome shotgun (WGS) entry which is preliminary data.</text>
</comment>
<proteinExistence type="inferred from homology"/>
<dbReference type="HAMAP" id="MF_01331_B">
    <property type="entry name" value="Ribosomal_uL22_B"/>
    <property type="match status" value="1"/>
</dbReference>
<keyword evidence="13" id="KW-1185">Reference proteome</keyword>